<keyword evidence="5 8" id="KW-0560">Oxidoreductase</keyword>
<dbReference type="SUPFAM" id="SSF48264">
    <property type="entry name" value="Cytochrome P450"/>
    <property type="match status" value="1"/>
</dbReference>
<dbReference type="CDD" id="cd11031">
    <property type="entry name" value="Cyp158A-like"/>
    <property type="match status" value="1"/>
</dbReference>
<evidence type="ECO:0000256" key="2">
    <source>
        <dbReference type="ARBA" id="ARBA00010617"/>
    </source>
</evidence>
<proteinExistence type="inferred from homology"/>
<evidence type="ECO:0000313" key="9">
    <source>
        <dbReference type="EMBL" id="MBP2479133.1"/>
    </source>
</evidence>
<name>A0ABS5ARE2_9PSEU</name>
<dbReference type="PRINTS" id="PR00385">
    <property type="entry name" value="P450"/>
</dbReference>
<keyword evidence="10" id="KW-1185">Reference proteome</keyword>
<keyword evidence="4 8" id="KW-0479">Metal-binding</keyword>
<organism evidence="9 10">
    <name type="scientific">Crossiella equi</name>
    <dbReference type="NCBI Taxonomy" id="130796"/>
    <lineage>
        <taxon>Bacteria</taxon>
        <taxon>Bacillati</taxon>
        <taxon>Actinomycetota</taxon>
        <taxon>Actinomycetes</taxon>
        <taxon>Pseudonocardiales</taxon>
        <taxon>Pseudonocardiaceae</taxon>
        <taxon>Crossiella</taxon>
    </lineage>
</organism>
<dbReference type="PANTHER" id="PTHR46696:SF5">
    <property type="entry name" value="CYTOCHROME P450 BJ-1"/>
    <property type="match status" value="1"/>
</dbReference>
<reference evidence="9 10" key="1">
    <citation type="submission" date="2021-03" db="EMBL/GenBank/DDBJ databases">
        <title>Sequencing the genomes of 1000 actinobacteria strains.</title>
        <authorList>
            <person name="Klenk H.-P."/>
        </authorList>
    </citation>
    <scope>NUCLEOTIDE SEQUENCE [LARGE SCALE GENOMIC DNA]</scope>
    <source>
        <strain evidence="9 10">DSM 44580</strain>
    </source>
</reference>
<comment type="similarity">
    <text evidence="2 8">Belongs to the cytochrome P450 family.</text>
</comment>
<accession>A0ABS5ARE2</accession>
<evidence type="ECO:0000313" key="10">
    <source>
        <dbReference type="Proteomes" id="UP001519363"/>
    </source>
</evidence>
<dbReference type="InterPro" id="IPR036396">
    <property type="entry name" value="Cyt_P450_sf"/>
</dbReference>
<dbReference type="Proteomes" id="UP001519363">
    <property type="component" value="Unassembled WGS sequence"/>
</dbReference>
<evidence type="ECO:0000256" key="7">
    <source>
        <dbReference type="ARBA" id="ARBA00023033"/>
    </source>
</evidence>
<dbReference type="InterPro" id="IPR002397">
    <property type="entry name" value="Cyt_P450_B"/>
</dbReference>
<evidence type="ECO:0000256" key="8">
    <source>
        <dbReference type="RuleBase" id="RU000461"/>
    </source>
</evidence>
<dbReference type="PROSITE" id="PS00086">
    <property type="entry name" value="CYTOCHROME_P450"/>
    <property type="match status" value="1"/>
</dbReference>
<dbReference type="InterPro" id="IPR001128">
    <property type="entry name" value="Cyt_P450"/>
</dbReference>
<comment type="caution">
    <text evidence="9">The sequence shown here is derived from an EMBL/GenBank/DDBJ whole genome shotgun (WGS) entry which is preliminary data.</text>
</comment>
<dbReference type="Gene3D" id="1.10.630.10">
    <property type="entry name" value="Cytochrome P450"/>
    <property type="match status" value="1"/>
</dbReference>
<dbReference type="EMBL" id="JAGIOO010000001">
    <property type="protein sequence ID" value="MBP2479133.1"/>
    <property type="molecule type" value="Genomic_DNA"/>
</dbReference>
<evidence type="ECO:0000256" key="3">
    <source>
        <dbReference type="ARBA" id="ARBA00022617"/>
    </source>
</evidence>
<sequence length="406" mass="44587">MTVPETRHDEVLDYPFVRPSALEAPPEWARLGAKCPVTGVRLPSGDHAVLVTGQQDVRTVLGDARFGRNLNADGAARFTEDGGRGPFGRETTIDKGEGHLRWRRLVSGYFTARRMTALHPAIEAEAHRLIDEMEKAGTTADLRTALAFPLPVWVICEMLGVPVADRDRFSRWSDAMLNLTRYTQAEVEQAQAEFNEYMLDLIEGKRGRDTDDLIGELMKAAEGANARLSGEELLRTCQGLLVAGHETTANMIGKMVALLLADRSRWEQLLADPSLVRTAVEEVLRYDALGGGFGLPRYVTEDLELSTTTVPAGTTVLVDIAQANRDTSVVERADELVLDRSPNPHITFGVGLHSCLGQALARTELQTVLSVLLARLPGLELAVKPEELRINRDLLVGGLAELPVRW</sequence>
<dbReference type="InterPro" id="IPR017972">
    <property type="entry name" value="Cyt_P450_CS"/>
</dbReference>
<evidence type="ECO:0000256" key="5">
    <source>
        <dbReference type="ARBA" id="ARBA00023002"/>
    </source>
</evidence>
<comment type="cofactor">
    <cofactor evidence="1">
        <name>heme</name>
        <dbReference type="ChEBI" id="CHEBI:30413"/>
    </cofactor>
</comment>
<gene>
    <name evidence="9" type="ORF">JOF53_008005</name>
</gene>
<dbReference type="PRINTS" id="PR00359">
    <property type="entry name" value="BP450"/>
</dbReference>
<keyword evidence="7 8" id="KW-0503">Monooxygenase</keyword>
<keyword evidence="3 8" id="KW-0349">Heme</keyword>
<dbReference type="RefSeq" id="WP_086781182.1">
    <property type="nucleotide sequence ID" value="NZ_JAGIOO010000001.1"/>
</dbReference>
<dbReference type="Pfam" id="PF00067">
    <property type="entry name" value="p450"/>
    <property type="match status" value="1"/>
</dbReference>
<dbReference type="PANTHER" id="PTHR46696">
    <property type="entry name" value="P450, PUTATIVE (EUROFUNG)-RELATED"/>
    <property type="match status" value="1"/>
</dbReference>
<evidence type="ECO:0000256" key="4">
    <source>
        <dbReference type="ARBA" id="ARBA00022723"/>
    </source>
</evidence>
<evidence type="ECO:0000256" key="6">
    <source>
        <dbReference type="ARBA" id="ARBA00023004"/>
    </source>
</evidence>
<keyword evidence="6 8" id="KW-0408">Iron</keyword>
<evidence type="ECO:0000256" key="1">
    <source>
        <dbReference type="ARBA" id="ARBA00001971"/>
    </source>
</evidence>
<protein>
    <submittedName>
        <fullName evidence="9">Cytochrome P450</fullName>
    </submittedName>
</protein>